<sequence length="61" mass="6314">MFATQRSESGFTSIGAVGVILVAWLIGAGVMLKTYREGGASRFPADSTCQVVCQGFAKGKG</sequence>
<dbReference type="AlphaFoldDB" id="A0A2W5TKX2"/>
<dbReference type="Proteomes" id="UP000249061">
    <property type="component" value="Unassembled WGS sequence"/>
</dbReference>
<dbReference type="EMBL" id="QFQP01000007">
    <property type="protein sequence ID" value="PZR14437.1"/>
    <property type="molecule type" value="Genomic_DNA"/>
</dbReference>
<evidence type="ECO:0000313" key="2">
    <source>
        <dbReference type="EMBL" id="PZR14437.1"/>
    </source>
</evidence>
<reference evidence="2 3" key="1">
    <citation type="submission" date="2017-08" db="EMBL/GenBank/DDBJ databases">
        <title>Infants hospitalized years apart are colonized by the same room-sourced microbial strains.</title>
        <authorList>
            <person name="Brooks B."/>
            <person name="Olm M.R."/>
            <person name="Firek B.A."/>
            <person name="Baker R."/>
            <person name="Thomas B.C."/>
            <person name="Morowitz M.J."/>
            <person name="Banfield J.F."/>
        </authorList>
    </citation>
    <scope>NUCLEOTIDE SEQUENCE [LARGE SCALE GENOMIC DNA]</scope>
    <source>
        <strain evidence="2">S2_003_000_R2_14</strain>
    </source>
</reference>
<comment type="caution">
    <text evidence="2">The sequence shown here is derived from an EMBL/GenBank/DDBJ whole genome shotgun (WGS) entry which is preliminary data.</text>
</comment>
<keyword evidence="1" id="KW-0812">Transmembrane</keyword>
<protein>
    <submittedName>
        <fullName evidence="2">Uncharacterized protein</fullName>
    </submittedName>
</protein>
<organism evidence="2 3">
    <name type="scientific">Archangium gephyra</name>
    <dbReference type="NCBI Taxonomy" id="48"/>
    <lineage>
        <taxon>Bacteria</taxon>
        <taxon>Pseudomonadati</taxon>
        <taxon>Myxococcota</taxon>
        <taxon>Myxococcia</taxon>
        <taxon>Myxococcales</taxon>
        <taxon>Cystobacterineae</taxon>
        <taxon>Archangiaceae</taxon>
        <taxon>Archangium</taxon>
    </lineage>
</organism>
<evidence type="ECO:0000313" key="3">
    <source>
        <dbReference type="Proteomes" id="UP000249061"/>
    </source>
</evidence>
<keyword evidence="1" id="KW-0472">Membrane</keyword>
<gene>
    <name evidence="2" type="ORF">DI536_10285</name>
</gene>
<accession>A0A2W5TKX2</accession>
<evidence type="ECO:0000256" key="1">
    <source>
        <dbReference type="SAM" id="Phobius"/>
    </source>
</evidence>
<feature type="transmembrane region" description="Helical" evidence="1">
    <location>
        <begin position="12"/>
        <end position="32"/>
    </location>
</feature>
<proteinExistence type="predicted"/>
<keyword evidence="1" id="KW-1133">Transmembrane helix</keyword>
<name>A0A2W5TKX2_9BACT</name>